<protein>
    <submittedName>
        <fullName evidence="1">Uncharacterized protein</fullName>
    </submittedName>
</protein>
<evidence type="ECO:0000313" key="2">
    <source>
        <dbReference type="Proteomes" id="UP000249661"/>
    </source>
</evidence>
<keyword evidence="2" id="KW-1185">Reference proteome</keyword>
<reference evidence="1" key="1">
    <citation type="submission" date="2018-02" db="EMBL/GenBank/DDBJ databases">
        <title>The genomes of Aspergillus section Nigri reveals drivers in fungal speciation.</title>
        <authorList>
            <consortium name="DOE Joint Genome Institute"/>
            <person name="Vesth T.C."/>
            <person name="Nybo J."/>
            <person name="Theobald S."/>
            <person name="Brandl J."/>
            <person name="Frisvad J.C."/>
            <person name="Nielsen K.F."/>
            <person name="Lyhne E.K."/>
            <person name="Kogle M.E."/>
            <person name="Kuo A."/>
            <person name="Riley R."/>
            <person name="Clum A."/>
            <person name="Nolan M."/>
            <person name="Lipzen A."/>
            <person name="Salamov A."/>
            <person name="Henrissat B."/>
            <person name="Wiebenga A."/>
            <person name="De vries R.P."/>
            <person name="Grigoriev I.V."/>
            <person name="Mortensen U.H."/>
            <person name="Andersen M.R."/>
            <person name="Baker S.E."/>
        </authorList>
    </citation>
    <scope>NUCLEOTIDE SEQUENCE</scope>
    <source>
        <strain evidence="1">CBS 121060</strain>
    </source>
</reference>
<gene>
    <name evidence="1" type="ORF">BO66DRAFT_442726</name>
</gene>
<organism evidence="1 2">
    <name type="scientific">Aspergillus aculeatinus CBS 121060</name>
    <dbReference type="NCBI Taxonomy" id="1448322"/>
    <lineage>
        <taxon>Eukaryota</taxon>
        <taxon>Fungi</taxon>
        <taxon>Dikarya</taxon>
        <taxon>Ascomycota</taxon>
        <taxon>Pezizomycotina</taxon>
        <taxon>Eurotiomycetes</taxon>
        <taxon>Eurotiomycetidae</taxon>
        <taxon>Eurotiales</taxon>
        <taxon>Aspergillaceae</taxon>
        <taxon>Aspergillus</taxon>
        <taxon>Aspergillus subgen. Circumdati</taxon>
    </lineage>
</organism>
<accession>A0ACD1GWB8</accession>
<dbReference type="Proteomes" id="UP000249661">
    <property type="component" value="Unassembled WGS sequence"/>
</dbReference>
<proteinExistence type="predicted"/>
<sequence length="476" mass="54367">MSLGTSVIDEQVECAAEHATKNVDSPGVHESTNNGISNPSESMLSRFELLPPELLLSVKSLLGNTDAIHLGMCSQTLRKKVHQSPSTEELSKAHISTPTQSKLETAIIWLGVFHPEIEILRLTYLVLRDCTRSLPEPPSSEEARVSLLKTMIKIQKAQLRLDDESLRRLRELVQVNQRQSAQLDEIIRLLRAALDDRDTASGVGEFCHPRCRTCANFGPYLYLPALSRVCFPCFLWHGRYRVASLEDVLQFYRLPLEDWCHLPVIYTAFDLLGKYPMAERMLIDITRAEALHKQRGSPPPPRESSTYRNYHGLTFHCRQASTVAFPCWDPHTRAAESGAYCLGCTEFWERSRPKRRRNPKIWDEYYAWGPGVNWRGREAVERAFRVPELRLHFRTCPHVVRRRVGHAKEVVARRFGAPIGRVFRIPTPPRRRRRPEGRAAPRRLSSQAAAHYCTTHLGGSSLAPPLEWPRIAEFTC</sequence>
<evidence type="ECO:0000313" key="1">
    <source>
        <dbReference type="EMBL" id="RAH65760.1"/>
    </source>
</evidence>
<dbReference type="EMBL" id="KZ824990">
    <property type="protein sequence ID" value="RAH65760.1"/>
    <property type="molecule type" value="Genomic_DNA"/>
</dbReference>
<name>A0ACD1GWB8_9EURO</name>